<feature type="compositionally biased region" description="Polar residues" evidence="1">
    <location>
        <begin position="1"/>
        <end position="18"/>
    </location>
</feature>
<evidence type="ECO:0000313" key="4">
    <source>
        <dbReference type="Proteomes" id="UP000799324"/>
    </source>
</evidence>
<dbReference type="PANTHER" id="PTHR36840:SF1">
    <property type="entry name" value="BLL5714 PROTEIN"/>
    <property type="match status" value="1"/>
</dbReference>
<feature type="region of interest" description="Disordered" evidence="1">
    <location>
        <begin position="1"/>
        <end position="33"/>
    </location>
</feature>
<dbReference type="Proteomes" id="UP000799324">
    <property type="component" value="Unassembled WGS sequence"/>
</dbReference>
<evidence type="ECO:0000256" key="1">
    <source>
        <dbReference type="SAM" id="MobiDB-lite"/>
    </source>
</evidence>
<feature type="transmembrane region" description="Helical" evidence="2">
    <location>
        <begin position="533"/>
        <end position="553"/>
    </location>
</feature>
<feature type="transmembrane region" description="Helical" evidence="2">
    <location>
        <begin position="243"/>
        <end position="264"/>
    </location>
</feature>
<gene>
    <name evidence="3" type="ORF">K491DRAFT_589607</name>
</gene>
<evidence type="ECO:0000313" key="3">
    <source>
        <dbReference type="EMBL" id="KAF2660174.1"/>
    </source>
</evidence>
<feature type="transmembrane region" description="Helical" evidence="2">
    <location>
        <begin position="276"/>
        <end position="292"/>
    </location>
</feature>
<feature type="transmembrane region" description="Helical" evidence="2">
    <location>
        <begin position="212"/>
        <end position="231"/>
    </location>
</feature>
<protein>
    <recommendedName>
        <fullName evidence="5">Low temperature requirement A</fullName>
    </recommendedName>
</protein>
<feature type="transmembrane region" description="Helical" evidence="2">
    <location>
        <begin position="360"/>
        <end position="379"/>
    </location>
</feature>
<feature type="transmembrane region" description="Helical" evidence="2">
    <location>
        <begin position="330"/>
        <end position="348"/>
    </location>
</feature>
<feature type="transmembrane region" description="Helical" evidence="2">
    <location>
        <begin position="435"/>
        <end position="459"/>
    </location>
</feature>
<feature type="transmembrane region" description="Helical" evidence="2">
    <location>
        <begin position="480"/>
        <end position="503"/>
    </location>
</feature>
<feature type="transmembrane region" description="Helical" evidence="2">
    <location>
        <begin position="304"/>
        <end position="323"/>
    </location>
</feature>
<dbReference type="AlphaFoldDB" id="A0A6A6TNL0"/>
<reference evidence="3" key="1">
    <citation type="journal article" date="2020" name="Stud. Mycol.">
        <title>101 Dothideomycetes genomes: a test case for predicting lifestyles and emergence of pathogens.</title>
        <authorList>
            <person name="Haridas S."/>
            <person name="Albert R."/>
            <person name="Binder M."/>
            <person name="Bloem J."/>
            <person name="Labutti K."/>
            <person name="Salamov A."/>
            <person name="Andreopoulos B."/>
            <person name="Baker S."/>
            <person name="Barry K."/>
            <person name="Bills G."/>
            <person name="Bluhm B."/>
            <person name="Cannon C."/>
            <person name="Castanera R."/>
            <person name="Culley D."/>
            <person name="Daum C."/>
            <person name="Ezra D."/>
            <person name="Gonzalez J."/>
            <person name="Henrissat B."/>
            <person name="Kuo A."/>
            <person name="Liang C."/>
            <person name="Lipzen A."/>
            <person name="Lutzoni F."/>
            <person name="Magnuson J."/>
            <person name="Mondo S."/>
            <person name="Nolan M."/>
            <person name="Ohm R."/>
            <person name="Pangilinan J."/>
            <person name="Park H.-J."/>
            <person name="Ramirez L."/>
            <person name="Alfaro M."/>
            <person name="Sun H."/>
            <person name="Tritt A."/>
            <person name="Yoshinaga Y."/>
            <person name="Zwiers L.-H."/>
            <person name="Turgeon B."/>
            <person name="Goodwin S."/>
            <person name="Spatafora J."/>
            <person name="Crous P."/>
            <person name="Grigoriev I."/>
        </authorList>
    </citation>
    <scope>NUCLEOTIDE SEQUENCE</scope>
    <source>
        <strain evidence="3">CBS 122681</strain>
    </source>
</reference>
<feature type="transmembrane region" description="Helical" evidence="2">
    <location>
        <begin position="412"/>
        <end position="429"/>
    </location>
</feature>
<evidence type="ECO:0008006" key="5">
    <source>
        <dbReference type="Google" id="ProtNLM"/>
    </source>
</evidence>
<keyword evidence="2" id="KW-0812">Transmembrane</keyword>
<dbReference type="EMBL" id="MU004301">
    <property type="protein sequence ID" value="KAF2660174.1"/>
    <property type="molecule type" value="Genomic_DNA"/>
</dbReference>
<keyword evidence="2" id="KW-0472">Membrane</keyword>
<dbReference type="OrthoDB" id="191995at2759"/>
<name>A0A6A6TNL0_9PLEO</name>
<sequence>MSSTPQTLVGTDTPASTHQSHHHPHLPHLHHTGKRLRQFLRPDGRKVHVAGSPDEADLLRKTLSSTEKPDEFDLVINGSPEHIEALRHTHAHHEDKYNQVKEEHGDIVLEFEQVIRELDALSAELHFVSDHAVQLDANFSKYGYSAHLRTKEDSPEGSRSPSLHGDGSSLFNKEQWASERKLGETMRFWQKPIVRQYFHKGLLWRAREAQEVASYELFIDLFYVGIIAITGDHAVEHPDAEQLRNFIILFAMSWKFWSDIALLISWFDSDDILRRCSVLFILTCLLGFTTNVNDAFSHTYAPLVGFYLAARLFIAVSLLWYGFEIRMVRGAMITNGIAAILPAGLWIASIHVEGGARQGLIWPALFLDIFGGTATVLFARPQAWMGKRWNEWMNRCFEFVPGANIEHRIERTGAFVTLVFGSSVLGILYQSSQEFGINAFFGKAVLGLIQAFTFNWIYFEIDSWNLHSHAIRRHIGSAMVWFSIHIPFIMSFVLSASALAVLVRAHDCPDTPLDSLYETYVEQSEEHISEGLRWFYCGGMGIALLCMTIIAVCHTHKKPPRVRVGKHKRLTIRVFVSIAIILLPLAHMNSLDLIGTTTGLLLFMLLVELYGASCTGDNLLWDKKCKRGKCRYDARCGVSKKDLEASLKKGEILKVEELARKGGGEKGVVAVY</sequence>
<dbReference type="Pfam" id="PF06772">
    <property type="entry name" value="LtrA"/>
    <property type="match status" value="1"/>
</dbReference>
<organism evidence="3 4">
    <name type="scientific">Lophiostoma macrostomum CBS 122681</name>
    <dbReference type="NCBI Taxonomy" id="1314788"/>
    <lineage>
        <taxon>Eukaryota</taxon>
        <taxon>Fungi</taxon>
        <taxon>Dikarya</taxon>
        <taxon>Ascomycota</taxon>
        <taxon>Pezizomycotina</taxon>
        <taxon>Dothideomycetes</taxon>
        <taxon>Pleosporomycetidae</taxon>
        <taxon>Pleosporales</taxon>
        <taxon>Lophiostomataceae</taxon>
        <taxon>Lophiostoma</taxon>
    </lineage>
</organism>
<dbReference type="PANTHER" id="PTHR36840">
    <property type="entry name" value="BLL5714 PROTEIN"/>
    <property type="match status" value="1"/>
</dbReference>
<proteinExistence type="predicted"/>
<dbReference type="InterPro" id="IPR010640">
    <property type="entry name" value="Low_temperature_requirement_A"/>
</dbReference>
<keyword evidence="4" id="KW-1185">Reference proteome</keyword>
<evidence type="ECO:0000256" key="2">
    <source>
        <dbReference type="SAM" id="Phobius"/>
    </source>
</evidence>
<feature type="region of interest" description="Disordered" evidence="1">
    <location>
        <begin position="150"/>
        <end position="170"/>
    </location>
</feature>
<feature type="compositionally biased region" description="Basic residues" evidence="1">
    <location>
        <begin position="19"/>
        <end position="33"/>
    </location>
</feature>
<accession>A0A6A6TNL0</accession>
<keyword evidence="2" id="KW-1133">Transmembrane helix</keyword>
<feature type="transmembrane region" description="Helical" evidence="2">
    <location>
        <begin position="574"/>
        <end position="594"/>
    </location>
</feature>
<feature type="transmembrane region" description="Helical" evidence="2">
    <location>
        <begin position="600"/>
        <end position="621"/>
    </location>
</feature>